<protein>
    <recommendedName>
        <fullName evidence="1">Heterokaryon incompatibility domain-containing protein</fullName>
    </recommendedName>
</protein>
<comment type="caution">
    <text evidence="2">The sequence shown here is derived from an EMBL/GenBank/DDBJ whole genome shotgun (WGS) entry which is preliminary data.</text>
</comment>
<dbReference type="Proteomes" id="UP001595075">
    <property type="component" value="Unassembled WGS sequence"/>
</dbReference>
<dbReference type="PANTHER" id="PTHR33112:SF10">
    <property type="entry name" value="TOL"/>
    <property type="match status" value="1"/>
</dbReference>
<dbReference type="PANTHER" id="PTHR33112">
    <property type="entry name" value="DOMAIN PROTEIN, PUTATIVE-RELATED"/>
    <property type="match status" value="1"/>
</dbReference>
<proteinExistence type="predicted"/>
<name>A0ABR4CUT0_9HELO</name>
<evidence type="ECO:0000313" key="3">
    <source>
        <dbReference type="Proteomes" id="UP001595075"/>
    </source>
</evidence>
<keyword evidence="3" id="KW-1185">Reference proteome</keyword>
<feature type="domain" description="Heterokaryon incompatibility" evidence="1">
    <location>
        <begin position="270"/>
        <end position="424"/>
    </location>
</feature>
<evidence type="ECO:0000259" key="1">
    <source>
        <dbReference type="Pfam" id="PF06985"/>
    </source>
</evidence>
<organism evidence="2 3">
    <name type="scientific">Oculimacula yallundae</name>
    <dbReference type="NCBI Taxonomy" id="86028"/>
    <lineage>
        <taxon>Eukaryota</taxon>
        <taxon>Fungi</taxon>
        <taxon>Dikarya</taxon>
        <taxon>Ascomycota</taxon>
        <taxon>Pezizomycotina</taxon>
        <taxon>Leotiomycetes</taxon>
        <taxon>Helotiales</taxon>
        <taxon>Ploettnerulaceae</taxon>
        <taxon>Oculimacula</taxon>
    </lineage>
</organism>
<dbReference type="Pfam" id="PF06985">
    <property type="entry name" value="HET"/>
    <property type="match status" value="1"/>
</dbReference>
<accession>A0ABR4CUT0</accession>
<dbReference type="InterPro" id="IPR010730">
    <property type="entry name" value="HET"/>
</dbReference>
<dbReference type="EMBL" id="JAZHXI010000004">
    <property type="protein sequence ID" value="KAL2072844.1"/>
    <property type="molecule type" value="Genomic_DNA"/>
</dbReference>
<gene>
    <name evidence="2" type="ORF">VTL71DRAFT_12187</name>
</gene>
<reference evidence="2 3" key="1">
    <citation type="journal article" date="2024" name="Commun. Biol.">
        <title>Comparative genomic analysis of thermophilic fungi reveals convergent evolutionary adaptations and gene losses.</title>
        <authorList>
            <person name="Steindorff A.S."/>
            <person name="Aguilar-Pontes M.V."/>
            <person name="Robinson A.J."/>
            <person name="Andreopoulos B."/>
            <person name="LaButti K."/>
            <person name="Kuo A."/>
            <person name="Mondo S."/>
            <person name="Riley R."/>
            <person name="Otillar R."/>
            <person name="Haridas S."/>
            <person name="Lipzen A."/>
            <person name="Grimwood J."/>
            <person name="Schmutz J."/>
            <person name="Clum A."/>
            <person name="Reid I.D."/>
            <person name="Moisan M.C."/>
            <person name="Butler G."/>
            <person name="Nguyen T.T.M."/>
            <person name="Dewar K."/>
            <person name="Conant G."/>
            <person name="Drula E."/>
            <person name="Henrissat B."/>
            <person name="Hansel C."/>
            <person name="Singer S."/>
            <person name="Hutchinson M.I."/>
            <person name="de Vries R.P."/>
            <person name="Natvig D.O."/>
            <person name="Powell A.J."/>
            <person name="Tsang A."/>
            <person name="Grigoriev I.V."/>
        </authorList>
    </citation>
    <scope>NUCLEOTIDE SEQUENCE [LARGE SCALE GENOMIC DNA]</scope>
    <source>
        <strain evidence="2 3">CBS 494.80</strain>
    </source>
</reference>
<sequence>MGSQTSKTEFGTIEGPTEEFDRAAVLANWKAKPKYISSKSRPMDSPCYPEGEDDKEARLHWQTQMQPFLRQHDKIVCDACLAVLWSNIDPMGRGVTRRHAFRFATSVRCDFCDLVRALLATEVDDSLKGDLSSVVSGFLVMSPILDRVYHEVSLHEIRPYIFGWSIAAGLYENTPTTPNRWSRQLRFFTQDDDVLSLRIPGRPIDPAGNGELLLRRIVRWVNNCSSNHKSCQWSSDVIEDPRLPARVIDIGIPNSQDPRLITTNGKRGRWAALSHRWGNVITTSNESESATTGNIGNLEDRIPSKMLSKTFQDAIQITRTLGLRYLWIDRLCILQDSKSDWIEQSAQMPLTYKNAHVTIAAGSSKDGTGGIFRDRLWTKLSQQLDLPILCQQGLSTVSVDIDSVDLVSSLESNYLQSRAWCFQEAQLSRRRLVFDREQTSFICLQQGLQEQWAPLRESPPTDCFGFVTSESWVDRRKKTRQQSQGLLTQDKNHLLYQSLSLLSQYPSFLRKTAMLRTWYDMITDYSGRDLTFVSDKLVAIAGVAELVGQALQDEYRAGIWVFSLPKSLLWSPHFKSFSSMDDTYGSCLRPSTYIAPSWSWAALCGKIWFPLCDISTAEGQREDLATVLDIFTDASSMGPYGTVSTGYLRIRGHLSRAFLHHEAPKKGQKERWPFVSLTPESRTGGVHCIPDVPSEIHPNSDEKFWVLQITDKDGLLLLQLAESENRYSRIGIFTSWMIERCEPLQFGKQHLKTITLV</sequence>
<evidence type="ECO:0000313" key="2">
    <source>
        <dbReference type="EMBL" id="KAL2072844.1"/>
    </source>
</evidence>